<keyword evidence="1" id="KW-0732">Signal</keyword>
<dbReference type="Gene3D" id="3.40.50.1820">
    <property type="entry name" value="alpha/beta hydrolase"/>
    <property type="match status" value="2"/>
</dbReference>
<dbReference type="Pfam" id="PF05448">
    <property type="entry name" value="AXE1"/>
    <property type="match status" value="1"/>
</dbReference>
<dbReference type="RefSeq" id="WP_066624154.1">
    <property type="nucleotide sequence ID" value="NZ_JBHSYQ010000008.1"/>
</dbReference>
<keyword evidence="3" id="KW-0378">Hydrolase</keyword>
<keyword evidence="4" id="KW-1185">Reference proteome</keyword>
<gene>
    <name evidence="3" type="ORF">ACFQHR_14840</name>
</gene>
<sequence length="671" mass="74154">MIGIKKSFKSTVTSISVAVATLLGAPSAYAQSPGPVLTWKAKTTYNAYLVRNLHAAYDQRRQKLEDALGSAEKMRAYQAEVKKAYLDVLGPFPEKQPLNAKVTGQIKQNGYRIENLVYESRPNHHVTANLYIPVGKGPFPAVLLMNGHEMTAKATESYQQTARLFASNGFVVLSVDPFSQGERVQLTDKNGKSLTRGATTEHTLLNAGANLVGTSVAAYMLWDNVRALDYLETRPEVDKTKLGAIGNSGGGTQAVYLLAYDDRIKVAAPASYFTQRARYIELAGAQDGCQYMPGEGSLEMADFIIAAAPKPVLILAGENDFVDHRGTLKGFEELKEVYTALQQPEKAQLFIWPDGHGISKPKREAAVSWFRKWLYQDPKPVQEGAVGSLSEQKLLATSTGQVNTAFPNEVTVQSLNHARFQQLASQRQAFMAEKNLNILRDQVKEVIGLELNSSPVYTEVSGTSNNQHYTVEKRILMRQGELPVPVVIYSPTGKAKPRKVTIALAEEGMASLLKTDSLIQQEMQAGNVLVLADLRGFGESQDDPKLNESKYWSGEYRNAILSLHLKKPLLTQRVQDLVSVLDYLKAQKQWAKMPVHITADGAYGPVVTHATFLDDRISKANIKNAIASYESFVANPLQKDMYSHVVQGLLQFYDLPDLVKRSNGRIHHTQL</sequence>
<dbReference type="EMBL" id="JBHSYQ010000008">
    <property type="protein sequence ID" value="MFC6998912.1"/>
    <property type="molecule type" value="Genomic_DNA"/>
</dbReference>
<reference evidence="4" key="1">
    <citation type="journal article" date="2019" name="Int. J. Syst. Evol. Microbiol.">
        <title>The Global Catalogue of Microorganisms (GCM) 10K type strain sequencing project: providing services to taxonomists for standard genome sequencing and annotation.</title>
        <authorList>
            <consortium name="The Broad Institute Genomics Platform"/>
            <consortium name="The Broad Institute Genome Sequencing Center for Infectious Disease"/>
            <person name="Wu L."/>
            <person name="Ma J."/>
        </authorList>
    </citation>
    <scope>NUCLEOTIDE SEQUENCE [LARGE SCALE GENOMIC DNA]</scope>
    <source>
        <strain evidence="4">CGMCC 4.7393</strain>
    </source>
</reference>
<dbReference type="InterPro" id="IPR050261">
    <property type="entry name" value="FrsA_esterase"/>
</dbReference>
<dbReference type="GO" id="GO:0016787">
    <property type="term" value="F:hydrolase activity"/>
    <property type="evidence" value="ECO:0007669"/>
    <property type="project" value="UniProtKB-KW"/>
</dbReference>
<dbReference type="InterPro" id="IPR008391">
    <property type="entry name" value="AXE1_dom"/>
</dbReference>
<dbReference type="Proteomes" id="UP001596405">
    <property type="component" value="Unassembled WGS sequence"/>
</dbReference>
<dbReference type="EC" id="3.4.-.-" evidence="3"/>
<dbReference type="InterPro" id="IPR029058">
    <property type="entry name" value="AB_hydrolase_fold"/>
</dbReference>
<feature type="signal peptide" evidence="1">
    <location>
        <begin position="1"/>
        <end position="30"/>
    </location>
</feature>
<comment type="caution">
    <text evidence="3">The sequence shown here is derived from an EMBL/GenBank/DDBJ whole genome shotgun (WGS) entry which is preliminary data.</text>
</comment>
<feature type="domain" description="Acetyl xylan esterase" evidence="2">
    <location>
        <begin position="112"/>
        <end position="286"/>
    </location>
</feature>
<evidence type="ECO:0000313" key="3">
    <source>
        <dbReference type="EMBL" id="MFC6998912.1"/>
    </source>
</evidence>
<organism evidence="3 4">
    <name type="scientific">Rufibacter roseus</name>
    <dbReference type="NCBI Taxonomy" id="1567108"/>
    <lineage>
        <taxon>Bacteria</taxon>
        <taxon>Pseudomonadati</taxon>
        <taxon>Bacteroidota</taxon>
        <taxon>Cytophagia</taxon>
        <taxon>Cytophagales</taxon>
        <taxon>Hymenobacteraceae</taxon>
        <taxon>Rufibacter</taxon>
    </lineage>
</organism>
<name>A0ABW2DM36_9BACT</name>
<evidence type="ECO:0000313" key="4">
    <source>
        <dbReference type="Proteomes" id="UP001596405"/>
    </source>
</evidence>
<dbReference type="PANTHER" id="PTHR22946">
    <property type="entry name" value="DIENELACTONE HYDROLASE DOMAIN-CONTAINING PROTEIN-RELATED"/>
    <property type="match status" value="1"/>
</dbReference>
<accession>A0ABW2DM36</accession>
<feature type="chain" id="PRO_5045378675" evidence="1">
    <location>
        <begin position="31"/>
        <end position="671"/>
    </location>
</feature>
<evidence type="ECO:0000259" key="2">
    <source>
        <dbReference type="Pfam" id="PF05448"/>
    </source>
</evidence>
<evidence type="ECO:0000256" key="1">
    <source>
        <dbReference type="SAM" id="SignalP"/>
    </source>
</evidence>
<dbReference type="PANTHER" id="PTHR22946:SF8">
    <property type="entry name" value="ACETYL XYLAN ESTERASE DOMAIN-CONTAINING PROTEIN"/>
    <property type="match status" value="1"/>
</dbReference>
<protein>
    <submittedName>
        <fullName evidence="3">Alpha/beta hydrolase family protein</fullName>
        <ecNumber evidence="3">3.4.-.-</ecNumber>
    </submittedName>
</protein>
<proteinExistence type="predicted"/>
<dbReference type="SUPFAM" id="SSF53474">
    <property type="entry name" value="alpha/beta-Hydrolases"/>
    <property type="match status" value="2"/>
</dbReference>